<organism evidence="2 3">
    <name type="scientific">Streptomyces spongiicola</name>
    <dbReference type="NCBI Taxonomy" id="1690221"/>
    <lineage>
        <taxon>Bacteria</taxon>
        <taxon>Bacillati</taxon>
        <taxon>Actinomycetota</taxon>
        <taxon>Actinomycetes</taxon>
        <taxon>Kitasatosporales</taxon>
        <taxon>Streptomycetaceae</taxon>
        <taxon>Streptomyces</taxon>
    </lineage>
</organism>
<sequence length="734" mass="75069">MFTGMDEVDWASMGHAYGPADDVPGLLRGLASTDPAERETALDGLYTAVHHQGDVYDSTLACIPFLLELAASPEVEDRGAIVELLTSIGGIDLDDDELDPEDEEFEDAANYAMAAAAVASGADVFVGLLDDADAGVRLAAPCALAMLHGDPARVLALLRERLESEQDTEVRLALVEAVGRIALRHEALRAESVTWLTTLLAADRPPGLRLSALTQLARCAPGLLPDDVASTATALLRAADGAGSAAGTGPGPGTGAGAGAGAGATGPRAKAAGAAGAAGAAEARAAEARATETSATETRAAETRAAEAGATGAGAPSAQGNGGGPGAPWADDLLRTLHSALGDRVDDRIALLTGQLSSADPAQRTDAVWMCHGLIRAWRGPYDEVVRLVGAQLDDPDPLLHGAAVSLLESLFGLALPAADALAERVGATGGDRQADHRALIALARLGDPRAVPALARALEQPDLPRDVAFAVPYLGDLAAPLVPLLRRRLAEVALDERLSDRAVPLLTGLAGVRAAEALPEVLGVLHGAPARGGEWVTEASLRALTSFGAAAVPAAPALRALLGGASTEPSSSVVAAAARALWAATGDAATVLPVLRELLAADGPDERRAAAAALGSVGRAAAGAAPALRELLASPERWLRMDAAVALWRVTGAAGDSLPVLRTAWEENRYGRVEIAECLAEMGPSAEPAVPLLRAELSRPRRHNVLDGGSGSHDIEQDERLLALCRTALRGRT</sequence>
<evidence type="ECO:0000313" key="3">
    <source>
        <dbReference type="Proteomes" id="UP000265354"/>
    </source>
</evidence>
<gene>
    <name evidence="2" type="ORF">SSP531S_20550</name>
</gene>
<reference evidence="2 3" key="1">
    <citation type="submission" date="2018-07" db="EMBL/GenBank/DDBJ databases">
        <title>Whole Genome Shotgun Sequence of Streptomyces spongiicola strain 531S.</title>
        <authorList>
            <person name="Dohra H."/>
            <person name="Kodani S."/>
        </authorList>
    </citation>
    <scope>NUCLEOTIDE SEQUENCE [LARGE SCALE GENOMIC DNA]</scope>
    <source>
        <strain evidence="2 3">531S</strain>
    </source>
</reference>
<dbReference type="InterPro" id="IPR011989">
    <property type="entry name" value="ARM-like"/>
</dbReference>
<dbReference type="EMBL" id="BGZL01000004">
    <property type="protein sequence ID" value="GBQ00637.1"/>
    <property type="molecule type" value="Genomic_DNA"/>
</dbReference>
<dbReference type="InterPro" id="IPR016024">
    <property type="entry name" value="ARM-type_fold"/>
</dbReference>
<dbReference type="Gene3D" id="1.25.10.10">
    <property type="entry name" value="Leucine-rich Repeat Variant"/>
    <property type="match status" value="3"/>
</dbReference>
<dbReference type="RefSeq" id="WP_116427406.1">
    <property type="nucleotide sequence ID" value="NZ_BGZL01000004.1"/>
</dbReference>
<feature type="region of interest" description="Disordered" evidence="1">
    <location>
        <begin position="284"/>
        <end position="330"/>
    </location>
</feature>
<keyword evidence="2" id="KW-0456">Lyase</keyword>
<comment type="caution">
    <text evidence="2">The sequence shown here is derived from an EMBL/GenBank/DDBJ whole genome shotgun (WGS) entry which is preliminary data.</text>
</comment>
<dbReference type="GO" id="GO:0016829">
    <property type="term" value="F:lyase activity"/>
    <property type="evidence" value="ECO:0007669"/>
    <property type="project" value="UniProtKB-KW"/>
</dbReference>
<name>A0A388SVH6_9ACTN</name>
<feature type="compositionally biased region" description="Low complexity" evidence="1">
    <location>
        <begin position="306"/>
        <end position="318"/>
    </location>
</feature>
<dbReference type="Pfam" id="PF13646">
    <property type="entry name" value="HEAT_2"/>
    <property type="match status" value="1"/>
</dbReference>
<evidence type="ECO:0000256" key="1">
    <source>
        <dbReference type="SAM" id="MobiDB-lite"/>
    </source>
</evidence>
<proteinExistence type="predicted"/>
<dbReference type="SMART" id="SM00567">
    <property type="entry name" value="EZ_HEAT"/>
    <property type="match status" value="5"/>
</dbReference>
<dbReference type="InterPro" id="IPR004155">
    <property type="entry name" value="PBS_lyase_HEAT"/>
</dbReference>
<evidence type="ECO:0000313" key="2">
    <source>
        <dbReference type="EMBL" id="GBQ00637.1"/>
    </source>
</evidence>
<dbReference type="Proteomes" id="UP000265354">
    <property type="component" value="Unassembled WGS sequence"/>
</dbReference>
<dbReference type="SUPFAM" id="SSF48371">
    <property type="entry name" value="ARM repeat"/>
    <property type="match status" value="1"/>
</dbReference>
<protein>
    <submittedName>
        <fullName evidence="2">PBS lyase</fullName>
    </submittedName>
</protein>
<accession>A0A388SVH6</accession>
<dbReference type="AlphaFoldDB" id="A0A388SVH6"/>